<keyword evidence="6" id="KW-0966">Cell projection</keyword>
<dbReference type="InterPro" id="IPR001635">
    <property type="entry name" value="Flag_hook_Flik"/>
</dbReference>
<dbReference type="KEGG" id="svo:SVI_1437"/>
<sequence length="576" mass="62437">MNISLVGGLMQKMTNIPLGNKEHSSENLSVGGIKQGDKSRTQSSENNDFSVALEQASTQVNESNRAKNVNVEVTSVKESSATAIDIGKVESEASVDGEAIEVSHVLAQINWANELDASDSFNISGDILPSKDNEKTIEHSRLDDYLLSVSDEASKLALSVPGEIVSPEAVNAEEQSLEGSQATPVINLETLVIDSDAQAIDAYAQGIEADNQLNVPKTQLPLDKNLIDKLMQESGLSEVELTLLPPENLIQLIATVTNPDRPVDLVGAQSEESRESHNLGQTPPLSMSPLFEAQATDKTSEIKDAGKLAQSQQGVGLDVLTSMKSHTQQDKDKQFSHILGENSQVDEAAKQQGSTKLPVEANAKAEQLLKGAELSVQLNPLKANVELSSTQSDTTSTPGLDIKTLPGMQIGATPQSKPEVPQFQLVLRQNNDTQSQMQEMIQRFAPVMKQQLVTMVSQGIQHAEIRLDPPELGSLMVRIQVQGDQTQVQFHVVQHQTRDLVEQALPRLREMLAEQGLELTDSQVSQRDSGKDQGEAEHSGHSQEAYDPELDEISADESLLGSNQASSYRSGIDYYA</sequence>
<evidence type="ECO:0000259" key="5">
    <source>
        <dbReference type="Pfam" id="PF02120"/>
    </source>
</evidence>
<comment type="similarity">
    <text evidence="2">Belongs to the FliK family.</text>
</comment>
<comment type="function">
    <text evidence="1">Controls the length of the flagellar hook.</text>
</comment>
<proteinExistence type="inferred from homology"/>
<dbReference type="Gene3D" id="3.30.750.140">
    <property type="match status" value="1"/>
</dbReference>
<dbReference type="InterPro" id="IPR052563">
    <property type="entry name" value="FliK"/>
</dbReference>
<keyword evidence="6" id="KW-0969">Cilium</keyword>
<dbReference type="InterPro" id="IPR038610">
    <property type="entry name" value="FliK-like_C_sf"/>
</dbReference>
<evidence type="ECO:0000313" key="7">
    <source>
        <dbReference type="Proteomes" id="UP000002350"/>
    </source>
</evidence>
<gene>
    <name evidence="6" type="primary">fliK</name>
    <name evidence="6" type="ordered locus">SVI_1437</name>
</gene>
<feature type="region of interest" description="Disordered" evidence="4">
    <location>
        <begin position="261"/>
        <end position="288"/>
    </location>
</feature>
<evidence type="ECO:0000256" key="3">
    <source>
        <dbReference type="ARBA" id="ARBA00022795"/>
    </source>
</evidence>
<name>D4ZIA9_SHEVD</name>
<feature type="region of interest" description="Disordered" evidence="4">
    <location>
        <begin position="17"/>
        <end position="46"/>
    </location>
</feature>
<evidence type="ECO:0000313" key="6">
    <source>
        <dbReference type="EMBL" id="BAJ01408.1"/>
    </source>
</evidence>
<dbReference type="PRINTS" id="PR01007">
    <property type="entry name" value="FLGHOOKFLIK"/>
</dbReference>
<protein>
    <submittedName>
        <fullName evidence="6">Flagellar hook-length control protein FliK</fullName>
    </submittedName>
</protein>
<dbReference type="GO" id="GO:0009424">
    <property type="term" value="C:bacterial-type flagellum hook"/>
    <property type="evidence" value="ECO:0007669"/>
    <property type="project" value="InterPro"/>
</dbReference>
<feature type="region of interest" description="Disordered" evidence="4">
    <location>
        <begin position="387"/>
        <end position="407"/>
    </location>
</feature>
<dbReference type="PANTHER" id="PTHR37533">
    <property type="entry name" value="FLAGELLAR HOOK-LENGTH CONTROL PROTEIN"/>
    <property type="match status" value="1"/>
</dbReference>
<keyword evidence="6" id="KW-0282">Flagellum</keyword>
<accession>D4ZIA9</accession>
<reference evidence="7" key="1">
    <citation type="journal article" date="2010" name="Mol. Biosyst.">
        <title>Complete genome sequence and comparative analysis of Shewanella violacea, a psychrophilic and piezophilic bacterium from deep sea floor sediments.</title>
        <authorList>
            <person name="Aono E."/>
            <person name="Baba T."/>
            <person name="Ara T."/>
            <person name="Nishi T."/>
            <person name="Nakamichi T."/>
            <person name="Inamoto E."/>
            <person name="Toyonaga H."/>
            <person name="Hasegawa M."/>
            <person name="Takai Y."/>
            <person name="Okumura Y."/>
            <person name="Baba M."/>
            <person name="Tomita M."/>
            <person name="Kato C."/>
            <person name="Oshima T."/>
            <person name="Nakasone K."/>
            <person name="Mori H."/>
        </authorList>
    </citation>
    <scope>NUCLEOTIDE SEQUENCE [LARGE SCALE GENOMIC DNA]</scope>
    <source>
        <strain evidence="7">JCM 10179 / CIP 106290 / LMG 19151 / DSS12</strain>
    </source>
</reference>
<keyword evidence="3" id="KW-1005">Bacterial flagellum biogenesis</keyword>
<dbReference type="EMBL" id="AP011177">
    <property type="protein sequence ID" value="BAJ01408.1"/>
    <property type="molecule type" value="Genomic_DNA"/>
</dbReference>
<dbReference type="InterPro" id="IPR021136">
    <property type="entry name" value="Flagellar_hook_control-like_C"/>
</dbReference>
<evidence type="ECO:0000256" key="2">
    <source>
        <dbReference type="ARBA" id="ARBA00009149"/>
    </source>
</evidence>
<dbReference type="Pfam" id="PF02120">
    <property type="entry name" value="Flg_hook"/>
    <property type="match status" value="1"/>
</dbReference>
<dbReference type="HOGENOM" id="CLU_033240_0_0_6"/>
<feature type="compositionally biased region" description="Polar residues" evidence="4">
    <location>
        <begin position="387"/>
        <end position="398"/>
    </location>
</feature>
<dbReference type="GO" id="GO:0044780">
    <property type="term" value="P:bacterial-type flagellum assembly"/>
    <property type="evidence" value="ECO:0007669"/>
    <property type="project" value="InterPro"/>
</dbReference>
<evidence type="ECO:0000256" key="4">
    <source>
        <dbReference type="SAM" id="MobiDB-lite"/>
    </source>
</evidence>
<feature type="region of interest" description="Disordered" evidence="4">
    <location>
        <begin position="517"/>
        <end position="562"/>
    </location>
</feature>
<dbReference type="STRING" id="637905.SVI_1437"/>
<feature type="compositionally biased region" description="Basic and acidic residues" evidence="4">
    <location>
        <begin position="528"/>
        <end position="541"/>
    </location>
</feature>
<dbReference type="Proteomes" id="UP000002350">
    <property type="component" value="Chromosome"/>
</dbReference>
<evidence type="ECO:0000256" key="1">
    <source>
        <dbReference type="ARBA" id="ARBA00003944"/>
    </source>
</evidence>
<feature type="domain" description="Flagellar hook-length control protein-like C-terminal" evidence="5">
    <location>
        <begin position="450"/>
        <end position="531"/>
    </location>
</feature>
<dbReference type="eggNOG" id="COG3144">
    <property type="taxonomic scope" value="Bacteria"/>
</dbReference>
<keyword evidence="7" id="KW-1185">Reference proteome</keyword>
<organism evidence="6 7">
    <name type="scientific">Shewanella violacea (strain JCM 10179 / CIP 106290 / LMG 19151 / DSS12)</name>
    <dbReference type="NCBI Taxonomy" id="637905"/>
    <lineage>
        <taxon>Bacteria</taxon>
        <taxon>Pseudomonadati</taxon>
        <taxon>Pseudomonadota</taxon>
        <taxon>Gammaproteobacteria</taxon>
        <taxon>Alteromonadales</taxon>
        <taxon>Shewanellaceae</taxon>
        <taxon>Shewanella</taxon>
    </lineage>
</organism>
<dbReference type="AlphaFoldDB" id="D4ZIA9"/>
<dbReference type="CDD" id="cd17470">
    <property type="entry name" value="T3SS_Flik_C"/>
    <property type="match status" value="1"/>
</dbReference>
<feature type="compositionally biased region" description="Acidic residues" evidence="4">
    <location>
        <begin position="546"/>
        <end position="555"/>
    </location>
</feature>
<dbReference type="PANTHER" id="PTHR37533:SF2">
    <property type="entry name" value="FLAGELLAR HOOK-LENGTH CONTROL PROTEIN"/>
    <property type="match status" value="1"/>
</dbReference>